<evidence type="ECO:0000259" key="1">
    <source>
        <dbReference type="Pfam" id="PF04937"/>
    </source>
</evidence>
<organism evidence="2 3">
    <name type="scientific">Dendrothele bispora (strain CBS 962.96)</name>
    <dbReference type="NCBI Taxonomy" id="1314807"/>
    <lineage>
        <taxon>Eukaryota</taxon>
        <taxon>Fungi</taxon>
        <taxon>Dikarya</taxon>
        <taxon>Basidiomycota</taxon>
        <taxon>Agaricomycotina</taxon>
        <taxon>Agaricomycetes</taxon>
        <taxon>Agaricomycetidae</taxon>
        <taxon>Agaricales</taxon>
        <taxon>Agaricales incertae sedis</taxon>
        <taxon>Dendrothele</taxon>
    </lineage>
</organism>
<reference evidence="2 3" key="1">
    <citation type="journal article" date="2019" name="Nat. Ecol. Evol.">
        <title>Megaphylogeny resolves global patterns of mushroom evolution.</title>
        <authorList>
            <person name="Varga T."/>
            <person name="Krizsan K."/>
            <person name="Foldi C."/>
            <person name="Dima B."/>
            <person name="Sanchez-Garcia M."/>
            <person name="Sanchez-Ramirez S."/>
            <person name="Szollosi G.J."/>
            <person name="Szarkandi J.G."/>
            <person name="Papp V."/>
            <person name="Albert L."/>
            <person name="Andreopoulos W."/>
            <person name="Angelini C."/>
            <person name="Antonin V."/>
            <person name="Barry K.W."/>
            <person name="Bougher N.L."/>
            <person name="Buchanan P."/>
            <person name="Buyck B."/>
            <person name="Bense V."/>
            <person name="Catcheside P."/>
            <person name="Chovatia M."/>
            <person name="Cooper J."/>
            <person name="Damon W."/>
            <person name="Desjardin D."/>
            <person name="Finy P."/>
            <person name="Geml J."/>
            <person name="Haridas S."/>
            <person name="Hughes K."/>
            <person name="Justo A."/>
            <person name="Karasinski D."/>
            <person name="Kautmanova I."/>
            <person name="Kiss B."/>
            <person name="Kocsube S."/>
            <person name="Kotiranta H."/>
            <person name="LaButti K.M."/>
            <person name="Lechner B.E."/>
            <person name="Liimatainen K."/>
            <person name="Lipzen A."/>
            <person name="Lukacs Z."/>
            <person name="Mihaltcheva S."/>
            <person name="Morgado L.N."/>
            <person name="Niskanen T."/>
            <person name="Noordeloos M.E."/>
            <person name="Ohm R.A."/>
            <person name="Ortiz-Santana B."/>
            <person name="Ovrebo C."/>
            <person name="Racz N."/>
            <person name="Riley R."/>
            <person name="Savchenko A."/>
            <person name="Shiryaev A."/>
            <person name="Soop K."/>
            <person name="Spirin V."/>
            <person name="Szebenyi C."/>
            <person name="Tomsovsky M."/>
            <person name="Tulloss R.E."/>
            <person name="Uehling J."/>
            <person name="Grigoriev I.V."/>
            <person name="Vagvolgyi C."/>
            <person name="Papp T."/>
            <person name="Martin F.M."/>
            <person name="Miettinen O."/>
            <person name="Hibbett D.S."/>
            <person name="Nagy L.G."/>
        </authorList>
    </citation>
    <scope>NUCLEOTIDE SEQUENCE [LARGE SCALE GENOMIC DNA]</scope>
    <source>
        <strain evidence="2 3">CBS 962.96</strain>
    </source>
</reference>
<name>A0A4V4HGN7_DENBC</name>
<sequence length="165" mass="18929">FQADLCCLMVTGLVAWRAVDIPYWRWFFSKWVPGAILPNRDVLSGRILDKEVEKADEETRKCTMGRFGTGQCDGWKNVAKKSLITSMVNVEYEPHLLNVTDISSKPKTAETLLDIVLKEIEHVQKVLLVFLVAWCTDCSGESAKMRRLLYAHFPWIVVLDCWAHQ</sequence>
<feature type="domain" description="DUF659" evidence="1">
    <location>
        <begin position="38"/>
        <end position="164"/>
    </location>
</feature>
<evidence type="ECO:0000313" key="3">
    <source>
        <dbReference type="Proteomes" id="UP000297245"/>
    </source>
</evidence>
<dbReference type="EMBL" id="ML179118">
    <property type="protein sequence ID" value="THU99525.1"/>
    <property type="molecule type" value="Genomic_DNA"/>
</dbReference>
<accession>A0A4V4HGN7</accession>
<proteinExistence type="predicted"/>
<evidence type="ECO:0000313" key="2">
    <source>
        <dbReference type="EMBL" id="THU99525.1"/>
    </source>
</evidence>
<gene>
    <name evidence="2" type="ORF">K435DRAFT_613004</name>
</gene>
<dbReference type="InterPro" id="IPR007021">
    <property type="entry name" value="DUF659"/>
</dbReference>
<dbReference type="Pfam" id="PF04937">
    <property type="entry name" value="DUF659"/>
    <property type="match status" value="1"/>
</dbReference>
<feature type="non-terminal residue" evidence="2">
    <location>
        <position position="1"/>
    </location>
</feature>
<dbReference type="AlphaFoldDB" id="A0A4V4HGN7"/>
<feature type="non-terminal residue" evidence="2">
    <location>
        <position position="165"/>
    </location>
</feature>
<protein>
    <recommendedName>
        <fullName evidence="1">DUF659 domain-containing protein</fullName>
    </recommendedName>
</protein>
<dbReference type="OrthoDB" id="3257713at2759"/>
<dbReference type="Proteomes" id="UP000297245">
    <property type="component" value="Unassembled WGS sequence"/>
</dbReference>
<keyword evidence="3" id="KW-1185">Reference proteome</keyword>